<feature type="transmembrane region" description="Helical" evidence="7">
    <location>
        <begin position="193"/>
        <end position="215"/>
    </location>
</feature>
<dbReference type="GO" id="GO:0016787">
    <property type="term" value="F:hydrolase activity"/>
    <property type="evidence" value="ECO:0007669"/>
    <property type="project" value="UniProtKB-KW"/>
</dbReference>
<keyword evidence="2" id="KW-1003">Cell membrane</keyword>
<evidence type="ECO:0000256" key="7">
    <source>
        <dbReference type="SAM" id="Phobius"/>
    </source>
</evidence>
<evidence type="ECO:0000256" key="6">
    <source>
        <dbReference type="ARBA" id="ARBA00023136"/>
    </source>
</evidence>
<feature type="transmembrane region" description="Helical" evidence="7">
    <location>
        <begin position="123"/>
        <end position="141"/>
    </location>
</feature>
<keyword evidence="6 7" id="KW-0472">Membrane</keyword>
<dbReference type="Pfam" id="PF01569">
    <property type="entry name" value="PAP2"/>
    <property type="match status" value="1"/>
</dbReference>
<dbReference type="CDD" id="cd03392">
    <property type="entry name" value="PAP2_like_2"/>
    <property type="match status" value="1"/>
</dbReference>
<dbReference type="Proteomes" id="UP000232883">
    <property type="component" value="Chromosome"/>
</dbReference>
<protein>
    <submittedName>
        <fullName evidence="9">Phosphatase PAP2 family protein</fullName>
    </submittedName>
</protein>
<evidence type="ECO:0000256" key="3">
    <source>
        <dbReference type="ARBA" id="ARBA00022692"/>
    </source>
</evidence>
<organism evidence="9 10">
    <name type="scientific">Spirosoma pollinicola</name>
    <dbReference type="NCBI Taxonomy" id="2057025"/>
    <lineage>
        <taxon>Bacteria</taxon>
        <taxon>Pseudomonadati</taxon>
        <taxon>Bacteroidota</taxon>
        <taxon>Cytophagia</taxon>
        <taxon>Cytophagales</taxon>
        <taxon>Cytophagaceae</taxon>
        <taxon>Spirosoma</taxon>
    </lineage>
</organism>
<evidence type="ECO:0000256" key="4">
    <source>
        <dbReference type="ARBA" id="ARBA00022801"/>
    </source>
</evidence>
<dbReference type="InterPro" id="IPR036938">
    <property type="entry name" value="PAP2/HPO_sf"/>
</dbReference>
<keyword evidence="10" id="KW-1185">Reference proteome</keyword>
<dbReference type="SUPFAM" id="SSF48317">
    <property type="entry name" value="Acid phosphatase/Vanadium-dependent haloperoxidase"/>
    <property type="match status" value="1"/>
</dbReference>
<feature type="domain" description="Phosphatidic acid phosphatase type 2/haloperoxidase" evidence="8">
    <location>
        <begin position="124"/>
        <end position="236"/>
    </location>
</feature>
<dbReference type="EMBL" id="CP025096">
    <property type="protein sequence ID" value="AUD01898.1"/>
    <property type="molecule type" value="Genomic_DNA"/>
</dbReference>
<keyword evidence="4" id="KW-0378">Hydrolase</keyword>
<feature type="transmembrane region" description="Helical" evidence="7">
    <location>
        <begin position="161"/>
        <end position="181"/>
    </location>
</feature>
<dbReference type="RefSeq" id="WP_100987618.1">
    <property type="nucleotide sequence ID" value="NZ_CP025096.1"/>
</dbReference>
<dbReference type="OrthoDB" id="9773582at2"/>
<dbReference type="PANTHER" id="PTHR14969">
    <property type="entry name" value="SPHINGOSINE-1-PHOSPHATE PHOSPHOHYDROLASE"/>
    <property type="match status" value="1"/>
</dbReference>
<evidence type="ECO:0000259" key="8">
    <source>
        <dbReference type="SMART" id="SM00014"/>
    </source>
</evidence>
<dbReference type="PANTHER" id="PTHR14969:SF62">
    <property type="entry name" value="DECAPRENYLPHOSPHORYL-5-PHOSPHORIBOSE PHOSPHATASE RV3807C-RELATED"/>
    <property type="match status" value="1"/>
</dbReference>
<name>A0A2K8YWH3_9BACT</name>
<comment type="subcellular location">
    <subcellularLocation>
        <location evidence="1">Cell membrane</location>
        <topology evidence="1">Multi-pass membrane protein</topology>
    </subcellularLocation>
</comment>
<sequence length="251" mass="28598">MTSIQIQQRIRQYMGHSAARYTGFVHWLAERLSTEHFRGLPLTMLIGLLIANTLILSEIAENVVNAEPMVQVDVWFTHFLFQGRVTSISQGLYVLTWLGSAYVTVGLTLLGSYVLFRQKKKRNILILCLLMAGVGVFVQIGKRTFYRARPTQVAYYPETGYSFPSGHAATAMTLYGLLGYWLVRGRRRIRNRWLVAISTVFLILVVGFSRIYLGVHYLSDVLGGYLLGSCWLILGIVLTEWQRTSHRTENK</sequence>
<evidence type="ECO:0000313" key="10">
    <source>
        <dbReference type="Proteomes" id="UP000232883"/>
    </source>
</evidence>
<dbReference type="GO" id="GO:0005886">
    <property type="term" value="C:plasma membrane"/>
    <property type="evidence" value="ECO:0007669"/>
    <property type="project" value="UniProtKB-SubCell"/>
</dbReference>
<dbReference type="KEGG" id="spir:CWM47_08745"/>
<dbReference type="AlphaFoldDB" id="A0A2K8YWH3"/>
<evidence type="ECO:0000256" key="2">
    <source>
        <dbReference type="ARBA" id="ARBA00022475"/>
    </source>
</evidence>
<keyword evidence="5 7" id="KW-1133">Transmembrane helix</keyword>
<dbReference type="SMART" id="SM00014">
    <property type="entry name" value="acidPPc"/>
    <property type="match status" value="1"/>
</dbReference>
<reference evidence="9 10" key="1">
    <citation type="submission" date="2017-11" db="EMBL/GenBank/DDBJ databases">
        <title>Taxonomic description and genome sequences of Spirosoma HA7 sp. nov., isolated from pollen microhabitat of Corylus avellana.</title>
        <authorList>
            <person name="Ambika Manirajan B."/>
            <person name="Suarez C."/>
            <person name="Ratering S."/>
            <person name="Geissler-Plaum R."/>
            <person name="Cardinale M."/>
            <person name="Sylvia S."/>
        </authorList>
    </citation>
    <scope>NUCLEOTIDE SEQUENCE [LARGE SCALE GENOMIC DNA]</scope>
    <source>
        <strain evidence="9 10">HA7</strain>
    </source>
</reference>
<evidence type="ECO:0000256" key="5">
    <source>
        <dbReference type="ARBA" id="ARBA00022989"/>
    </source>
</evidence>
<feature type="transmembrane region" description="Helical" evidence="7">
    <location>
        <begin position="94"/>
        <end position="116"/>
    </location>
</feature>
<gene>
    <name evidence="9" type="ORF">CWM47_08745</name>
</gene>
<feature type="transmembrane region" description="Helical" evidence="7">
    <location>
        <begin position="40"/>
        <end position="60"/>
    </location>
</feature>
<dbReference type="InterPro" id="IPR000326">
    <property type="entry name" value="PAP2/HPO"/>
</dbReference>
<proteinExistence type="predicted"/>
<dbReference type="Gene3D" id="1.20.144.10">
    <property type="entry name" value="Phosphatidic acid phosphatase type 2/haloperoxidase"/>
    <property type="match status" value="1"/>
</dbReference>
<feature type="transmembrane region" description="Helical" evidence="7">
    <location>
        <begin position="221"/>
        <end position="241"/>
    </location>
</feature>
<keyword evidence="3 7" id="KW-0812">Transmembrane</keyword>
<evidence type="ECO:0000313" key="9">
    <source>
        <dbReference type="EMBL" id="AUD01898.1"/>
    </source>
</evidence>
<evidence type="ECO:0000256" key="1">
    <source>
        <dbReference type="ARBA" id="ARBA00004651"/>
    </source>
</evidence>
<accession>A0A2K8YWH3</accession>